<keyword evidence="1" id="KW-0677">Repeat</keyword>
<evidence type="ECO:0000313" key="3">
    <source>
        <dbReference type="EMBL" id="CAL6113395.1"/>
    </source>
</evidence>
<dbReference type="SMART" id="SM00698">
    <property type="entry name" value="MORN"/>
    <property type="match status" value="4"/>
</dbReference>
<dbReference type="Gene3D" id="2.20.110.10">
    <property type="entry name" value="Histone H3 K4-specific methyltransferase SET7/9 N-terminal domain"/>
    <property type="match status" value="2"/>
</dbReference>
<reference evidence="2" key="1">
    <citation type="submission" date="2023-06" db="EMBL/GenBank/DDBJ databases">
        <authorList>
            <person name="Kurt Z."/>
        </authorList>
    </citation>
    <scope>NUCLEOTIDE SEQUENCE</scope>
</reference>
<gene>
    <name evidence="2" type="ORF">HINF_LOCUS58228</name>
    <name evidence="3" type="ORF">HINF_LOCUS77488</name>
</gene>
<dbReference type="SUPFAM" id="SSF82185">
    <property type="entry name" value="Histone H3 K4-specific methyltransferase SET7/9 N-terminal domain"/>
    <property type="match status" value="2"/>
</dbReference>
<reference evidence="3 4" key="2">
    <citation type="submission" date="2024-07" db="EMBL/GenBank/DDBJ databases">
        <authorList>
            <person name="Akdeniz Z."/>
        </authorList>
    </citation>
    <scope>NUCLEOTIDE SEQUENCE [LARGE SCALE GENOMIC DNA]</scope>
</reference>
<dbReference type="InterPro" id="IPR003409">
    <property type="entry name" value="MORN"/>
</dbReference>
<comment type="caution">
    <text evidence="2">The sequence shown here is derived from an EMBL/GenBank/DDBJ whole genome shotgun (WGS) entry which is preliminary data.</text>
</comment>
<dbReference type="EMBL" id="CAXDID020000764">
    <property type="protein sequence ID" value="CAL6113395.1"/>
    <property type="molecule type" value="Genomic_DNA"/>
</dbReference>
<dbReference type="AlphaFoldDB" id="A0AA86R937"/>
<evidence type="ECO:0000313" key="2">
    <source>
        <dbReference type="EMBL" id="CAI9970583.1"/>
    </source>
</evidence>
<evidence type="ECO:0008006" key="5">
    <source>
        <dbReference type="Google" id="ProtNLM"/>
    </source>
</evidence>
<dbReference type="EMBL" id="CATOUU010001075">
    <property type="protein sequence ID" value="CAI9970583.1"/>
    <property type="molecule type" value="Genomic_DNA"/>
</dbReference>
<dbReference type="PANTHER" id="PTHR23084">
    <property type="entry name" value="PHOSPHATIDYLINOSITOL-4-PHOSPHATE 5-KINASE RELATED"/>
    <property type="match status" value="1"/>
</dbReference>
<keyword evidence="4" id="KW-1185">Reference proteome</keyword>
<dbReference type="Proteomes" id="UP001642409">
    <property type="component" value="Unassembled WGS sequence"/>
</dbReference>
<evidence type="ECO:0000256" key="1">
    <source>
        <dbReference type="ARBA" id="ARBA00022737"/>
    </source>
</evidence>
<name>A0AA86R937_9EUKA</name>
<proteinExistence type="predicted"/>
<evidence type="ECO:0000313" key="4">
    <source>
        <dbReference type="Proteomes" id="UP001642409"/>
    </source>
</evidence>
<protein>
    <recommendedName>
        <fullName evidence="5">MORN repeat protein</fullName>
    </recommendedName>
</protein>
<organism evidence="2">
    <name type="scientific">Hexamita inflata</name>
    <dbReference type="NCBI Taxonomy" id="28002"/>
    <lineage>
        <taxon>Eukaryota</taxon>
        <taxon>Metamonada</taxon>
        <taxon>Diplomonadida</taxon>
        <taxon>Hexamitidae</taxon>
        <taxon>Hexamitinae</taxon>
        <taxon>Hexamita</taxon>
    </lineage>
</organism>
<dbReference type="Pfam" id="PF02493">
    <property type="entry name" value="MORN"/>
    <property type="match status" value="5"/>
</dbReference>
<accession>A0AA86R937</accession>
<sequence length="379" mass="42848">MQENTTTGIQFQPINIYFQTQLQQILNIKPMKLFLKVIINHLLHCLQGRCYINLLIKEFHHVQLPYKQVTNAIRSLSIEVNPIYYCLTQLQPTKRYFQTFYFILTQHTLISTPTQCKIPYPPTNTQTPFILVNRLTASSTGLVPFASTTAPFSLESSQMIKLSAENSFTRRISFTRGSFKVSRDTGVENSHALNSHILAISLTTRCTELDGQFVLEWGEVNNGTLTKEKSVYTGSFTGQGFQYKSGTLKENDQIYTGDFDNNEFSGGGTLVYADSSVYAGQFKNNLKHGSGKLTFSNKNTFKGTFNNDQFEFGTYTFENGNIYEGEFKNNEFNGKGVLKWKGGYYSGEFADDQFDGEGTITLENGFVVKGRFKNGELVQ</sequence>
<dbReference type="PANTHER" id="PTHR23084:SF263">
    <property type="entry name" value="MORN REPEAT-CONTAINING PROTEIN 1"/>
    <property type="match status" value="1"/>
</dbReference>